<dbReference type="PRINTS" id="PR00145">
    <property type="entry name" value="ARGSUCLYASE"/>
</dbReference>
<dbReference type="GO" id="GO:0004056">
    <property type="term" value="F:argininosuccinate lyase activity"/>
    <property type="evidence" value="ECO:0007669"/>
    <property type="project" value="InterPro"/>
</dbReference>
<evidence type="ECO:0008006" key="4">
    <source>
        <dbReference type="Google" id="ProtNLM"/>
    </source>
</evidence>
<dbReference type="Pfam" id="PF00206">
    <property type="entry name" value="Lyase_1"/>
    <property type="match status" value="1"/>
</dbReference>
<dbReference type="Pfam" id="PF14698">
    <property type="entry name" value="ASL_C2"/>
    <property type="match status" value="1"/>
</dbReference>
<dbReference type="CDD" id="cd01359">
    <property type="entry name" value="Argininosuccinate_lyase"/>
    <property type="match status" value="1"/>
</dbReference>
<organism evidence="3">
    <name type="scientific">marine metagenome</name>
    <dbReference type="NCBI Taxonomy" id="408172"/>
    <lineage>
        <taxon>unclassified sequences</taxon>
        <taxon>metagenomes</taxon>
        <taxon>ecological metagenomes</taxon>
    </lineage>
</organism>
<dbReference type="InterPro" id="IPR029419">
    <property type="entry name" value="Arg_succ_lyase_C"/>
</dbReference>
<dbReference type="EMBL" id="UINC01001501">
    <property type="protein sequence ID" value="SUZ82304.1"/>
    <property type="molecule type" value="Genomic_DNA"/>
</dbReference>
<dbReference type="Gene3D" id="1.10.40.30">
    <property type="entry name" value="Fumarase/aspartase (C-terminal domain)"/>
    <property type="match status" value="1"/>
</dbReference>
<feature type="domain" description="Argininosuccinate lyase C-terminal" evidence="2">
    <location>
        <begin position="363"/>
        <end position="429"/>
    </location>
</feature>
<dbReference type="PROSITE" id="PS00163">
    <property type="entry name" value="FUMARATE_LYASES"/>
    <property type="match status" value="1"/>
</dbReference>
<dbReference type="GO" id="GO:0005829">
    <property type="term" value="C:cytosol"/>
    <property type="evidence" value="ECO:0007669"/>
    <property type="project" value="TreeGrafter"/>
</dbReference>
<dbReference type="NCBIfam" id="TIGR00838">
    <property type="entry name" value="argH"/>
    <property type="match status" value="1"/>
</dbReference>
<evidence type="ECO:0000259" key="2">
    <source>
        <dbReference type="Pfam" id="PF14698"/>
    </source>
</evidence>
<accession>A0A381QTL9</accession>
<protein>
    <recommendedName>
        <fullName evidence="4">Fumarate lyase N-terminal domain-containing protein</fullName>
    </recommendedName>
</protein>
<proteinExistence type="inferred from homology"/>
<dbReference type="PANTHER" id="PTHR43814:SF1">
    <property type="entry name" value="ARGININOSUCCINATE LYASE"/>
    <property type="match status" value="1"/>
</dbReference>
<feature type="domain" description="Fumarate lyase N-terminal" evidence="1">
    <location>
        <begin position="8"/>
        <end position="300"/>
    </location>
</feature>
<evidence type="ECO:0000259" key="1">
    <source>
        <dbReference type="Pfam" id="PF00206"/>
    </source>
</evidence>
<dbReference type="PANTHER" id="PTHR43814">
    <property type="entry name" value="ARGININOSUCCINATE LYASE"/>
    <property type="match status" value="1"/>
</dbReference>
<dbReference type="GO" id="GO:0042450">
    <property type="term" value="P:L-arginine biosynthetic process via ornithine"/>
    <property type="evidence" value="ECO:0007669"/>
    <property type="project" value="InterPro"/>
</dbReference>
<dbReference type="PRINTS" id="PR00149">
    <property type="entry name" value="FUMRATELYASE"/>
</dbReference>
<dbReference type="Gene3D" id="1.10.275.10">
    <property type="entry name" value="Fumarase/aspartase (N-terminal domain)"/>
    <property type="match status" value="1"/>
</dbReference>
<gene>
    <name evidence="3" type="ORF">METZ01_LOCUS35158</name>
</gene>
<dbReference type="Gene3D" id="1.20.200.10">
    <property type="entry name" value="Fumarase/aspartase (Central domain)"/>
    <property type="match status" value="1"/>
</dbReference>
<name>A0A381QTL9_9ZZZZ</name>
<dbReference type="InterPro" id="IPR009049">
    <property type="entry name" value="Argininosuccinate_lyase"/>
</dbReference>
<evidence type="ECO:0000313" key="3">
    <source>
        <dbReference type="EMBL" id="SUZ82304.1"/>
    </source>
</evidence>
<reference evidence="3" key="1">
    <citation type="submission" date="2018-05" db="EMBL/GenBank/DDBJ databases">
        <authorList>
            <person name="Lanie J.A."/>
            <person name="Ng W.-L."/>
            <person name="Kazmierczak K.M."/>
            <person name="Andrzejewski T.M."/>
            <person name="Davidsen T.M."/>
            <person name="Wayne K.J."/>
            <person name="Tettelin H."/>
            <person name="Glass J.I."/>
            <person name="Rusch D."/>
            <person name="Podicherti R."/>
            <person name="Tsui H.-C.T."/>
            <person name="Winkler M.E."/>
        </authorList>
    </citation>
    <scope>NUCLEOTIDE SEQUENCE</scope>
</reference>
<dbReference type="InterPro" id="IPR000362">
    <property type="entry name" value="Fumarate_lyase_fam"/>
</dbReference>
<dbReference type="SUPFAM" id="SSF48557">
    <property type="entry name" value="L-aspartase-like"/>
    <property type="match status" value="1"/>
</dbReference>
<dbReference type="InterPro" id="IPR022761">
    <property type="entry name" value="Fumarate_lyase_N"/>
</dbReference>
<dbReference type="InterPro" id="IPR020557">
    <property type="entry name" value="Fumarate_lyase_CS"/>
</dbReference>
<dbReference type="AlphaFoldDB" id="A0A381QTL9"/>
<dbReference type="InterPro" id="IPR008948">
    <property type="entry name" value="L-Aspartase-like"/>
</dbReference>
<sequence length="458" mass="50673">MSLLRDRFGGEVGDDMQRYSSSLEVDLLMLKEDVQGSLAHVQMLGEVGLLEANEVSALSDGLAEVQTEIENGTYVPGDELEDIHMAVEARLIEKLGELGGKLHTARSRNDQCATDVRLWLRGRLQQIDDALRQLMLTLLDRVERDGDNLLPGYTHVQRGQPILLGHHLLAHAWALERDRARLSEACRRVDACPLGACAMAGTSLPIDRHRSAELLGFEAPIDNAMDAVSARDHEQEVAAACAICMNHLSRMAEELVWWSSAEFDLVQLSDDYTTGSSIMPQKRNPDSVELVRGKAALVHGCAMMLLSLVKAQPLSYNRDLQEGRAPLFEAVMATHDSVALMTGVWSTLEFRPDRFSSELEGDFSLATEIADFLVLKGVDFRTGHSVAARIVRWCEENNGDLRLLTPEVAREFHPALDVDLLELLDPRAAAERRTSFGGTAPEQIKRQVGHLREQIAGS</sequence>
<dbReference type="FunFam" id="1.20.200.10:FF:000015">
    <property type="entry name" value="argininosuccinate lyase isoform X2"/>
    <property type="match status" value="1"/>
</dbReference>
<dbReference type="HAMAP" id="MF_00006">
    <property type="entry name" value="Arg_succ_lyase"/>
    <property type="match status" value="1"/>
</dbReference>
<dbReference type="InterPro" id="IPR024083">
    <property type="entry name" value="Fumarase/histidase_N"/>
</dbReference>